<gene>
    <name evidence="1" type="ORF">ACFFUT_17655</name>
</gene>
<reference evidence="1 2" key="1">
    <citation type="submission" date="2024-09" db="EMBL/GenBank/DDBJ databases">
        <authorList>
            <person name="Sun Q."/>
            <person name="Mori K."/>
        </authorList>
    </citation>
    <scope>NUCLEOTIDE SEQUENCE [LARGE SCALE GENOMIC DNA]</scope>
    <source>
        <strain evidence="1 2">CECT 8726</strain>
    </source>
</reference>
<evidence type="ECO:0000313" key="2">
    <source>
        <dbReference type="Proteomes" id="UP001589683"/>
    </source>
</evidence>
<dbReference type="SUPFAM" id="SSF54909">
    <property type="entry name" value="Dimeric alpha+beta barrel"/>
    <property type="match status" value="1"/>
</dbReference>
<dbReference type="Proteomes" id="UP001589683">
    <property type="component" value="Unassembled WGS sequence"/>
</dbReference>
<comment type="caution">
    <text evidence="1">The sequence shown here is derived from an EMBL/GenBank/DDBJ whole genome shotgun (WGS) entry which is preliminary data.</text>
</comment>
<accession>A0ABV5JJJ5</accession>
<evidence type="ECO:0008006" key="3">
    <source>
        <dbReference type="Google" id="ProtNLM"/>
    </source>
</evidence>
<dbReference type="Gene3D" id="3.30.70.1060">
    <property type="entry name" value="Dimeric alpha+beta barrel"/>
    <property type="match status" value="1"/>
</dbReference>
<keyword evidence="2" id="KW-1185">Reference proteome</keyword>
<name>A0ABV5JJJ5_9RHOB</name>
<organism evidence="1 2">
    <name type="scientific">Pseudohalocynthiibacter aestuariivivens</name>
    <dbReference type="NCBI Taxonomy" id="1591409"/>
    <lineage>
        <taxon>Bacteria</taxon>
        <taxon>Pseudomonadati</taxon>
        <taxon>Pseudomonadota</taxon>
        <taxon>Alphaproteobacteria</taxon>
        <taxon>Rhodobacterales</taxon>
        <taxon>Paracoccaceae</taxon>
        <taxon>Pseudohalocynthiibacter</taxon>
    </lineage>
</organism>
<evidence type="ECO:0000313" key="1">
    <source>
        <dbReference type="EMBL" id="MFB9233623.1"/>
    </source>
</evidence>
<proteinExistence type="predicted"/>
<dbReference type="EMBL" id="JBHMEA010000050">
    <property type="protein sequence ID" value="MFB9233623.1"/>
    <property type="molecule type" value="Genomic_DNA"/>
</dbReference>
<protein>
    <recommendedName>
        <fullName evidence="3">YCII-related domain-containing protein</fullName>
    </recommendedName>
</protein>
<sequence>MSKYIFVYHGGRKPDAPDEIEKVMANWMTWFQDMGDAVVDGGNPAGMSKTVSASGVVDDGGANPISGYSLVAADSIEIAASMAKGCPILENGGTVEVAEAMEM</sequence>
<dbReference type="InterPro" id="IPR011008">
    <property type="entry name" value="Dimeric_a/b-barrel"/>
</dbReference>
<dbReference type="RefSeq" id="WP_213890460.1">
    <property type="nucleotide sequence ID" value="NZ_JAGFNU010000011.1"/>
</dbReference>